<protein>
    <recommendedName>
        <fullName evidence="4">Clr5 domain-containing protein</fullName>
    </recommendedName>
</protein>
<evidence type="ECO:0008006" key="4">
    <source>
        <dbReference type="Google" id="ProtNLM"/>
    </source>
</evidence>
<dbReference type="Proteomes" id="UP000002669">
    <property type="component" value="Unassembled WGS sequence"/>
</dbReference>
<dbReference type="HOGENOM" id="CLU_571039_0_0_1"/>
<name>E4UY60_ARTGP</name>
<sequence>MASRRNLKQDDWNWVEKQLDKRADKRSVVLCDGVPIDERRLQRSIKRHRPTTTQKLARKYQEAHPRILIRTPASSGSVEPPPNQISDDSEYQQLEPDSHASLHLPSLDWHLTDEQLLSQWLIWPPSSPSDGEAGSSPKNEIREGNATAQGRMMLDDALSGFLILLTGELERFQVPLPPIPDAQPPEILEEEARSQLALITSCVQLGHEEAGQKILAELLRKIGADHGESWSRLWQIVQQEPGSETDDGLLAIFRQRLADFEALLGQKNETLMNLQTFMAIYYFVPEMFLPAGDRKMVDIQERLVEGAQFLLRPLAEGLGEETANALITGWHKEADIGSYAEFIRELQHAASRVTGTRIMVEAFIRMGWIVFNENGLYITENARWPMSSEMWEIFMHLMDFLKEEKAQGQALELATVDDAVLVEGNGSGVTVNRCYCAVLDREKGKWVYPLLAVFLPIGVLDERGIFRTMYRGRGKMEI</sequence>
<dbReference type="InParanoid" id="E4UY60"/>
<accession>E4UY60</accession>
<dbReference type="VEuPathDB" id="FungiDB:MGYG_05840"/>
<reference evidence="3" key="1">
    <citation type="journal article" date="2012" name="MBio">
        <title>Comparative genome analysis of Trichophyton rubrum and related dermatophytes reveals candidate genes involved in infection.</title>
        <authorList>
            <person name="Martinez D.A."/>
            <person name="Oliver B.G."/>
            <person name="Graeser Y."/>
            <person name="Goldberg J.M."/>
            <person name="Li W."/>
            <person name="Martinez-Rossi N.M."/>
            <person name="Monod M."/>
            <person name="Shelest E."/>
            <person name="Barton R.C."/>
            <person name="Birch E."/>
            <person name="Brakhage A.A."/>
            <person name="Chen Z."/>
            <person name="Gurr S.J."/>
            <person name="Heiman D."/>
            <person name="Heitman J."/>
            <person name="Kosti I."/>
            <person name="Rossi A."/>
            <person name="Saif S."/>
            <person name="Samalova M."/>
            <person name="Saunders C.W."/>
            <person name="Shea T."/>
            <person name="Summerbell R.C."/>
            <person name="Xu J."/>
            <person name="Young S."/>
            <person name="Zeng Q."/>
            <person name="Birren B.W."/>
            <person name="Cuomo C.A."/>
            <person name="White T.C."/>
        </authorList>
    </citation>
    <scope>NUCLEOTIDE SEQUENCE [LARGE SCALE GENOMIC DNA]</scope>
    <source>
        <strain evidence="3">ATCC MYA-4604 / CBS 118893</strain>
    </source>
</reference>
<dbReference type="EMBL" id="DS989825">
    <property type="protein sequence ID" value="EFR02840.1"/>
    <property type="molecule type" value="Genomic_DNA"/>
</dbReference>
<proteinExistence type="predicted"/>
<dbReference type="RefSeq" id="XP_003173251.1">
    <property type="nucleotide sequence ID" value="XM_003173203.1"/>
</dbReference>
<organism evidence="3">
    <name type="scientific">Arthroderma gypseum (strain ATCC MYA-4604 / CBS 118893)</name>
    <name type="common">Microsporum gypseum</name>
    <dbReference type="NCBI Taxonomy" id="535722"/>
    <lineage>
        <taxon>Eukaryota</taxon>
        <taxon>Fungi</taxon>
        <taxon>Dikarya</taxon>
        <taxon>Ascomycota</taxon>
        <taxon>Pezizomycotina</taxon>
        <taxon>Eurotiomycetes</taxon>
        <taxon>Eurotiomycetidae</taxon>
        <taxon>Onygenales</taxon>
        <taxon>Arthrodermataceae</taxon>
        <taxon>Nannizzia</taxon>
    </lineage>
</organism>
<dbReference type="GeneID" id="10028530"/>
<evidence type="ECO:0000256" key="1">
    <source>
        <dbReference type="SAM" id="MobiDB-lite"/>
    </source>
</evidence>
<evidence type="ECO:0000313" key="2">
    <source>
        <dbReference type="EMBL" id="EFR02840.1"/>
    </source>
</evidence>
<feature type="region of interest" description="Disordered" evidence="1">
    <location>
        <begin position="122"/>
        <end position="142"/>
    </location>
</feature>
<keyword evidence="3" id="KW-1185">Reference proteome</keyword>
<feature type="region of interest" description="Disordered" evidence="1">
    <location>
        <begin position="48"/>
        <end position="89"/>
    </location>
</feature>
<evidence type="ECO:0000313" key="3">
    <source>
        <dbReference type="Proteomes" id="UP000002669"/>
    </source>
</evidence>
<gene>
    <name evidence="2" type="ORF">MGYG_05840</name>
</gene>
<dbReference type="AlphaFoldDB" id="E4UY60"/>